<feature type="region of interest" description="Disordered" evidence="9">
    <location>
        <begin position="1"/>
        <end position="20"/>
    </location>
</feature>
<dbReference type="InterPro" id="IPR053235">
    <property type="entry name" value="Ser_Thr_kinase"/>
</dbReference>
<evidence type="ECO:0000313" key="12">
    <source>
        <dbReference type="Proteomes" id="UP000813461"/>
    </source>
</evidence>
<dbReference type="PANTHER" id="PTHR24361:SF433">
    <property type="entry name" value="PROTEIN KINASE DOMAIN-CONTAINING PROTEIN"/>
    <property type="match status" value="1"/>
</dbReference>
<comment type="catalytic activity">
    <reaction evidence="8">
        <text>L-seryl-[protein] + ATP = O-phospho-L-seryl-[protein] + ADP + H(+)</text>
        <dbReference type="Rhea" id="RHEA:17989"/>
        <dbReference type="Rhea" id="RHEA-COMP:9863"/>
        <dbReference type="Rhea" id="RHEA-COMP:11604"/>
        <dbReference type="ChEBI" id="CHEBI:15378"/>
        <dbReference type="ChEBI" id="CHEBI:29999"/>
        <dbReference type="ChEBI" id="CHEBI:30616"/>
        <dbReference type="ChEBI" id="CHEBI:83421"/>
        <dbReference type="ChEBI" id="CHEBI:456216"/>
        <dbReference type="EC" id="2.7.11.1"/>
    </reaction>
</comment>
<dbReference type="EC" id="2.7.11.1" evidence="1"/>
<evidence type="ECO:0000256" key="3">
    <source>
        <dbReference type="ARBA" id="ARBA00022679"/>
    </source>
</evidence>
<evidence type="ECO:0000256" key="6">
    <source>
        <dbReference type="ARBA" id="ARBA00022840"/>
    </source>
</evidence>
<dbReference type="Gene3D" id="1.10.510.10">
    <property type="entry name" value="Transferase(Phosphotransferase) domain 1"/>
    <property type="match status" value="1"/>
</dbReference>
<organism evidence="11 12">
    <name type="scientific">Paraphoma chrysanthemicola</name>
    <dbReference type="NCBI Taxonomy" id="798071"/>
    <lineage>
        <taxon>Eukaryota</taxon>
        <taxon>Fungi</taxon>
        <taxon>Dikarya</taxon>
        <taxon>Ascomycota</taxon>
        <taxon>Pezizomycotina</taxon>
        <taxon>Dothideomycetes</taxon>
        <taxon>Pleosporomycetidae</taxon>
        <taxon>Pleosporales</taxon>
        <taxon>Pleosporineae</taxon>
        <taxon>Phaeosphaeriaceae</taxon>
        <taxon>Paraphoma</taxon>
    </lineage>
</organism>
<evidence type="ECO:0000313" key="11">
    <source>
        <dbReference type="EMBL" id="KAH7082059.1"/>
    </source>
</evidence>
<dbReference type="GO" id="GO:0005737">
    <property type="term" value="C:cytoplasm"/>
    <property type="evidence" value="ECO:0007669"/>
    <property type="project" value="TreeGrafter"/>
</dbReference>
<dbReference type="PANTHER" id="PTHR24361">
    <property type="entry name" value="MITOGEN-ACTIVATED KINASE KINASE KINASE"/>
    <property type="match status" value="1"/>
</dbReference>
<evidence type="ECO:0000256" key="2">
    <source>
        <dbReference type="ARBA" id="ARBA00022527"/>
    </source>
</evidence>
<dbReference type="CDD" id="cd00180">
    <property type="entry name" value="PKc"/>
    <property type="match status" value="1"/>
</dbReference>
<dbReference type="PROSITE" id="PS00108">
    <property type="entry name" value="PROTEIN_KINASE_ST"/>
    <property type="match status" value="1"/>
</dbReference>
<proteinExistence type="predicted"/>
<dbReference type="SMART" id="SM00220">
    <property type="entry name" value="S_TKc"/>
    <property type="match status" value="1"/>
</dbReference>
<dbReference type="EMBL" id="JAGMVJ010000014">
    <property type="protein sequence ID" value="KAH7082059.1"/>
    <property type="molecule type" value="Genomic_DNA"/>
</dbReference>
<evidence type="ECO:0000256" key="4">
    <source>
        <dbReference type="ARBA" id="ARBA00022741"/>
    </source>
</evidence>
<dbReference type="AlphaFoldDB" id="A0A8K0VVT4"/>
<dbReference type="OrthoDB" id="4062651at2759"/>
<evidence type="ECO:0000256" key="9">
    <source>
        <dbReference type="SAM" id="MobiDB-lite"/>
    </source>
</evidence>
<keyword evidence="2" id="KW-0723">Serine/threonine-protein kinase</keyword>
<name>A0A8K0VVT4_9PLEO</name>
<evidence type="ECO:0000259" key="10">
    <source>
        <dbReference type="PROSITE" id="PS50011"/>
    </source>
</evidence>
<gene>
    <name evidence="11" type="ORF">FB567DRAFT_97515</name>
</gene>
<evidence type="ECO:0000256" key="5">
    <source>
        <dbReference type="ARBA" id="ARBA00022777"/>
    </source>
</evidence>
<keyword evidence="3" id="KW-0808">Transferase</keyword>
<dbReference type="InterPro" id="IPR011009">
    <property type="entry name" value="Kinase-like_dom_sf"/>
</dbReference>
<feature type="compositionally biased region" description="Polar residues" evidence="9">
    <location>
        <begin position="1"/>
        <end position="13"/>
    </location>
</feature>
<keyword evidence="12" id="KW-1185">Reference proteome</keyword>
<keyword evidence="6" id="KW-0067">ATP-binding</keyword>
<dbReference type="InterPro" id="IPR008271">
    <property type="entry name" value="Ser/Thr_kinase_AS"/>
</dbReference>
<dbReference type="GO" id="GO:0005524">
    <property type="term" value="F:ATP binding"/>
    <property type="evidence" value="ECO:0007669"/>
    <property type="project" value="UniProtKB-KW"/>
</dbReference>
<keyword evidence="4" id="KW-0547">Nucleotide-binding</keyword>
<evidence type="ECO:0000256" key="8">
    <source>
        <dbReference type="ARBA" id="ARBA00048679"/>
    </source>
</evidence>
<dbReference type="SUPFAM" id="SSF56112">
    <property type="entry name" value="Protein kinase-like (PK-like)"/>
    <property type="match status" value="1"/>
</dbReference>
<dbReference type="GO" id="GO:0004674">
    <property type="term" value="F:protein serine/threonine kinase activity"/>
    <property type="evidence" value="ECO:0007669"/>
    <property type="project" value="UniProtKB-KW"/>
</dbReference>
<dbReference type="PROSITE" id="PS50011">
    <property type="entry name" value="PROTEIN_KINASE_DOM"/>
    <property type="match status" value="1"/>
</dbReference>
<dbReference type="Proteomes" id="UP000813461">
    <property type="component" value="Unassembled WGS sequence"/>
</dbReference>
<dbReference type="Pfam" id="PF00069">
    <property type="entry name" value="Pkinase"/>
    <property type="match status" value="1"/>
</dbReference>
<reference evidence="11" key="1">
    <citation type="journal article" date="2021" name="Nat. Commun.">
        <title>Genetic determinants of endophytism in the Arabidopsis root mycobiome.</title>
        <authorList>
            <person name="Mesny F."/>
            <person name="Miyauchi S."/>
            <person name="Thiergart T."/>
            <person name="Pickel B."/>
            <person name="Atanasova L."/>
            <person name="Karlsson M."/>
            <person name="Huettel B."/>
            <person name="Barry K.W."/>
            <person name="Haridas S."/>
            <person name="Chen C."/>
            <person name="Bauer D."/>
            <person name="Andreopoulos W."/>
            <person name="Pangilinan J."/>
            <person name="LaButti K."/>
            <person name="Riley R."/>
            <person name="Lipzen A."/>
            <person name="Clum A."/>
            <person name="Drula E."/>
            <person name="Henrissat B."/>
            <person name="Kohler A."/>
            <person name="Grigoriev I.V."/>
            <person name="Martin F.M."/>
            <person name="Hacquard S."/>
        </authorList>
    </citation>
    <scope>NUCLEOTIDE SEQUENCE</scope>
    <source>
        <strain evidence="11">MPI-SDFR-AT-0120</strain>
    </source>
</reference>
<keyword evidence="5 11" id="KW-0418">Kinase</keyword>
<comment type="caution">
    <text evidence="11">The sequence shown here is derived from an EMBL/GenBank/DDBJ whole genome shotgun (WGS) entry which is preliminary data.</text>
</comment>
<feature type="domain" description="Protein kinase" evidence="10">
    <location>
        <begin position="34"/>
        <end position="304"/>
    </location>
</feature>
<evidence type="ECO:0000256" key="7">
    <source>
        <dbReference type="ARBA" id="ARBA00047899"/>
    </source>
</evidence>
<sequence>MAHQQRTALSQSTHKLRIDENTNHENVQEAQLPYIHERPVGRGGYGVVDAVRDIHTGRVFARKIFHTTSKRRERVRAMQEFHHEAKQIRKLAQNHHMVRIHATYATKDSLGLILSPMANEGDLAKFLDRFSDLSDEQNTTRQQMTYNLMQAFGCLSSGLAFMRRQKIRHKDIKPSNILIHNGRVLYTDFGLALDFSNLDTSMTTGPAERTTRKYSAPEVILHQPRRSSADVYSLGCVFIEMYNIVLKFLDYDERLKYSDSMDSIRTQISARVAQYSTAPRRLFLIGFDHSSHDRAEPRRSLLGG</sequence>
<dbReference type="InterPro" id="IPR000719">
    <property type="entry name" value="Prot_kinase_dom"/>
</dbReference>
<comment type="catalytic activity">
    <reaction evidence="7">
        <text>L-threonyl-[protein] + ATP = O-phospho-L-threonyl-[protein] + ADP + H(+)</text>
        <dbReference type="Rhea" id="RHEA:46608"/>
        <dbReference type="Rhea" id="RHEA-COMP:11060"/>
        <dbReference type="Rhea" id="RHEA-COMP:11605"/>
        <dbReference type="ChEBI" id="CHEBI:15378"/>
        <dbReference type="ChEBI" id="CHEBI:30013"/>
        <dbReference type="ChEBI" id="CHEBI:30616"/>
        <dbReference type="ChEBI" id="CHEBI:61977"/>
        <dbReference type="ChEBI" id="CHEBI:456216"/>
        <dbReference type="EC" id="2.7.11.1"/>
    </reaction>
</comment>
<accession>A0A8K0VVT4</accession>
<evidence type="ECO:0000256" key="1">
    <source>
        <dbReference type="ARBA" id="ARBA00012513"/>
    </source>
</evidence>
<protein>
    <recommendedName>
        <fullName evidence="1">non-specific serine/threonine protein kinase</fullName>
        <ecNumber evidence="1">2.7.11.1</ecNumber>
    </recommendedName>
</protein>